<dbReference type="EMBL" id="VSSQ01038376">
    <property type="protein sequence ID" value="MPM91293.1"/>
    <property type="molecule type" value="Genomic_DNA"/>
</dbReference>
<accession>A0A645DRF9</accession>
<dbReference type="InterPro" id="IPR045584">
    <property type="entry name" value="Pilin-like"/>
</dbReference>
<proteinExistence type="predicted"/>
<organism evidence="2">
    <name type="scientific">bioreactor metagenome</name>
    <dbReference type="NCBI Taxonomy" id="1076179"/>
    <lineage>
        <taxon>unclassified sequences</taxon>
        <taxon>metagenomes</taxon>
        <taxon>ecological metagenomes</taxon>
    </lineage>
</organism>
<dbReference type="SUPFAM" id="SSF54523">
    <property type="entry name" value="Pili subunits"/>
    <property type="match status" value="1"/>
</dbReference>
<evidence type="ECO:0000259" key="1">
    <source>
        <dbReference type="Pfam" id="PF07596"/>
    </source>
</evidence>
<dbReference type="InterPro" id="IPR012902">
    <property type="entry name" value="N_methyl_site"/>
</dbReference>
<name>A0A645DRF9_9ZZZZ</name>
<dbReference type="InterPro" id="IPR027558">
    <property type="entry name" value="Pre_pil_HX9DG_C"/>
</dbReference>
<evidence type="ECO:0000313" key="2">
    <source>
        <dbReference type="EMBL" id="MPM91293.1"/>
    </source>
</evidence>
<dbReference type="Gene3D" id="3.30.700.10">
    <property type="entry name" value="Glycoprotein, Type 4 Pilin"/>
    <property type="match status" value="1"/>
</dbReference>
<sequence length="252" mass="27513">MKRRVFTLIELLVVIAIIAILAAMLLPALNSARERGRATSCTSNLKQIGTGYLSYAGDNADFMPFAYMGLGNGWKTWWQSTAPYLGYSSVALTADVPEPKTFHCPSRVNYITFANPSLPSGSGLPVAQISRYRTNYAYQVNCNRDGSGGASEYQKLVKLSRMRHASRNAVVVDGMGIDTTSTSESAPYIFQTAWDTGNPDPTYVDFRHSGGLNVAFLDGHVQSAKLRGISGTSYLWTLPAQAGQWPYQASMK</sequence>
<dbReference type="Pfam" id="PF07596">
    <property type="entry name" value="SBP_bac_10"/>
    <property type="match status" value="1"/>
</dbReference>
<dbReference type="NCBIfam" id="TIGR02532">
    <property type="entry name" value="IV_pilin_GFxxxE"/>
    <property type="match status" value="1"/>
</dbReference>
<dbReference type="Pfam" id="PF07963">
    <property type="entry name" value="N_methyl"/>
    <property type="match status" value="1"/>
</dbReference>
<feature type="domain" description="DUF1559" evidence="1">
    <location>
        <begin position="31"/>
        <end position="135"/>
    </location>
</feature>
<dbReference type="InterPro" id="IPR011453">
    <property type="entry name" value="DUF1559"/>
</dbReference>
<comment type="caution">
    <text evidence="2">The sequence shown here is derived from an EMBL/GenBank/DDBJ whole genome shotgun (WGS) entry which is preliminary data.</text>
</comment>
<dbReference type="NCBIfam" id="TIGR04294">
    <property type="entry name" value="pre_pil_HX9DG"/>
    <property type="match status" value="1"/>
</dbReference>
<reference evidence="2" key="1">
    <citation type="submission" date="2019-08" db="EMBL/GenBank/DDBJ databases">
        <authorList>
            <person name="Kucharzyk K."/>
            <person name="Murdoch R.W."/>
            <person name="Higgins S."/>
            <person name="Loffler F."/>
        </authorList>
    </citation>
    <scope>NUCLEOTIDE SEQUENCE</scope>
</reference>
<dbReference type="PANTHER" id="PTHR30093">
    <property type="entry name" value="GENERAL SECRETION PATHWAY PROTEIN G"/>
    <property type="match status" value="1"/>
</dbReference>
<protein>
    <recommendedName>
        <fullName evidence="1">DUF1559 domain-containing protein</fullName>
    </recommendedName>
</protein>
<gene>
    <name evidence="2" type="ORF">SDC9_138421</name>
</gene>
<dbReference type="AlphaFoldDB" id="A0A645DRF9"/>